<proteinExistence type="predicted"/>
<dbReference type="Proteomes" id="UP001162156">
    <property type="component" value="Unassembled WGS sequence"/>
</dbReference>
<feature type="region of interest" description="Disordered" evidence="1">
    <location>
        <begin position="1"/>
        <end position="101"/>
    </location>
</feature>
<organism evidence="2 3">
    <name type="scientific">Rhamnusium bicolor</name>
    <dbReference type="NCBI Taxonomy" id="1586634"/>
    <lineage>
        <taxon>Eukaryota</taxon>
        <taxon>Metazoa</taxon>
        <taxon>Ecdysozoa</taxon>
        <taxon>Arthropoda</taxon>
        <taxon>Hexapoda</taxon>
        <taxon>Insecta</taxon>
        <taxon>Pterygota</taxon>
        <taxon>Neoptera</taxon>
        <taxon>Endopterygota</taxon>
        <taxon>Coleoptera</taxon>
        <taxon>Polyphaga</taxon>
        <taxon>Cucujiformia</taxon>
        <taxon>Chrysomeloidea</taxon>
        <taxon>Cerambycidae</taxon>
        <taxon>Lepturinae</taxon>
        <taxon>Rhagiini</taxon>
        <taxon>Rhamnusium</taxon>
    </lineage>
</organism>
<protein>
    <submittedName>
        <fullName evidence="2">Uncharacterized protein</fullName>
    </submittedName>
</protein>
<feature type="compositionally biased region" description="Basic residues" evidence="1">
    <location>
        <begin position="85"/>
        <end position="95"/>
    </location>
</feature>
<feature type="compositionally biased region" description="Basic residues" evidence="1">
    <location>
        <begin position="44"/>
        <end position="55"/>
    </location>
</feature>
<keyword evidence="3" id="KW-1185">Reference proteome</keyword>
<gene>
    <name evidence="2" type="ORF">NQ314_005508</name>
</gene>
<accession>A0AAV8ZJL5</accession>
<evidence type="ECO:0000313" key="2">
    <source>
        <dbReference type="EMBL" id="KAJ8963608.1"/>
    </source>
</evidence>
<sequence length="101" mass="11827">MAASPRYRREHHAQIPHQHFQSLGISRENHDRQRGPVPQPKLAKIPKKTRHHRRHDTCLTLTSKSCRMTKPGDQKSPTNPEPRPTHRQMGRKTTRNHIQPT</sequence>
<reference evidence="2" key="1">
    <citation type="journal article" date="2023" name="Insect Mol. Biol.">
        <title>Genome sequencing provides insights into the evolution of gene families encoding plant cell wall-degrading enzymes in longhorned beetles.</title>
        <authorList>
            <person name="Shin N.R."/>
            <person name="Okamura Y."/>
            <person name="Kirsch R."/>
            <person name="Pauchet Y."/>
        </authorList>
    </citation>
    <scope>NUCLEOTIDE SEQUENCE</scope>
    <source>
        <strain evidence="2">RBIC_L_NR</strain>
    </source>
</reference>
<dbReference type="AlphaFoldDB" id="A0AAV8ZJL5"/>
<name>A0AAV8ZJL5_9CUCU</name>
<evidence type="ECO:0000256" key="1">
    <source>
        <dbReference type="SAM" id="MobiDB-lite"/>
    </source>
</evidence>
<evidence type="ECO:0000313" key="3">
    <source>
        <dbReference type="Proteomes" id="UP001162156"/>
    </source>
</evidence>
<dbReference type="EMBL" id="JANEYF010001524">
    <property type="protein sequence ID" value="KAJ8963608.1"/>
    <property type="molecule type" value="Genomic_DNA"/>
</dbReference>
<comment type="caution">
    <text evidence="2">The sequence shown here is derived from an EMBL/GenBank/DDBJ whole genome shotgun (WGS) entry which is preliminary data.</text>
</comment>
<feature type="compositionally biased region" description="Basic residues" evidence="1">
    <location>
        <begin position="1"/>
        <end position="11"/>
    </location>
</feature>